<dbReference type="EMBL" id="VSSQ01146137">
    <property type="protein sequence ID" value="MPN64777.1"/>
    <property type="molecule type" value="Genomic_DNA"/>
</dbReference>
<comment type="caution">
    <text evidence="1">The sequence shown here is derived from an EMBL/GenBank/DDBJ whole genome shotgun (WGS) entry which is preliminary data.</text>
</comment>
<organism evidence="1">
    <name type="scientific">bioreactor metagenome</name>
    <dbReference type="NCBI Taxonomy" id="1076179"/>
    <lineage>
        <taxon>unclassified sequences</taxon>
        <taxon>metagenomes</taxon>
        <taxon>ecological metagenomes</taxon>
    </lineage>
</organism>
<proteinExistence type="predicted"/>
<dbReference type="AlphaFoldDB" id="A0A645JN64"/>
<name>A0A645JN64_9ZZZZ</name>
<reference evidence="1" key="1">
    <citation type="submission" date="2019-08" db="EMBL/GenBank/DDBJ databases">
        <authorList>
            <person name="Kucharzyk K."/>
            <person name="Murdoch R.W."/>
            <person name="Higgins S."/>
            <person name="Loffler F."/>
        </authorList>
    </citation>
    <scope>NUCLEOTIDE SEQUENCE</scope>
</reference>
<dbReference type="AntiFam" id="ANF00142">
    <property type="entry name" value="Shadow ORF (opposite yadG)"/>
</dbReference>
<gene>
    <name evidence="1" type="ORF">SDC9_212554</name>
</gene>
<accession>A0A645JN64</accession>
<protein>
    <submittedName>
        <fullName evidence="1">Uncharacterized protein</fullName>
    </submittedName>
</protein>
<sequence>MGNEYHSAAGVSAQGHDRAFCGFVESSERLIHDKGIRAVIDRSGDSGTALHSAGKRGGLSIAIAGKTKRVQ</sequence>
<dbReference type="AntiFam" id="ANF00095">
    <property type="entry name" value="Shadow ORF (opposite ABC transporters)"/>
</dbReference>
<evidence type="ECO:0000313" key="1">
    <source>
        <dbReference type="EMBL" id="MPN64777.1"/>
    </source>
</evidence>